<dbReference type="GO" id="GO:0046872">
    <property type="term" value="F:metal ion binding"/>
    <property type="evidence" value="ECO:0007669"/>
    <property type="project" value="UniProtKB-KW"/>
</dbReference>
<evidence type="ECO:0000256" key="3">
    <source>
        <dbReference type="ARBA" id="ARBA00023014"/>
    </source>
</evidence>
<dbReference type="Pfam" id="PF04055">
    <property type="entry name" value="Radical_SAM"/>
    <property type="match status" value="1"/>
</dbReference>
<dbReference type="InterPro" id="IPR058240">
    <property type="entry name" value="rSAM_sf"/>
</dbReference>
<dbReference type="AlphaFoldDB" id="A0AAW3MJ09"/>
<dbReference type="InterPro" id="IPR007197">
    <property type="entry name" value="rSAM"/>
</dbReference>
<protein>
    <submittedName>
        <fullName evidence="5">Radical SAM protein</fullName>
    </submittedName>
</protein>
<feature type="domain" description="Radical SAM core" evidence="4">
    <location>
        <begin position="16"/>
        <end position="259"/>
    </location>
</feature>
<dbReference type="GO" id="GO:0051536">
    <property type="term" value="F:iron-sulfur cluster binding"/>
    <property type="evidence" value="ECO:0007669"/>
    <property type="project" value="UniProtKB-KW"/>
</dbReference>
<dbReference type="PROSITE" id="PS51918">
    <property type="entry name" value="RADICAL_SAM"/>
    <property type="match status" value="1"/>
</dbReference>
<dbReference type="EMBL" id="LPBJ01000123">
    <property type="protein sequence ID" value="KVP84352.1"/>
    <property type="molecule type" value="Genomic_DNA"/>
</dbReference>
<reference evidence="5 6" key="1">
    <citation type="submission" date="2015-11" db="EMBL/GenBank/DDBJ databases">
        <title>Expanding the genomic diversity of Burkholderia species for the development of highly accurate diagnostics.</title>
        <authorList>
            <person name="Sahl J."/>
            <person name="Keim P."/>
            <person name="Wagner D."/>
        </authorList>
    </citation>
    <scope>NUCLEOTIDE SEQUENCE [LARGE SCALE GENOMIC DNA]</scope>
    <source>
        <strain evidence="5 6">MSMB1808WGS</strain>
    </source>
</reference>
<evidence type="ECO:0000256" key="1">
    <source>
        <dbReference type="ARBA" id="ARBA00022723"/>
    </source>
</evidence>
<dbReference type="PANTHER" id="PTHR43432">
    <property type="entry name" value="SLR0285 PROTEIN"/>
    <property type="match status" value="1"/>
</dbReference>
<evidence type="ECO:0000259" key="4">
    <source>
        <dbReference type="PROSITE" id="PS51918"/>
    </source>
</evidence>
<dbReference type="GO" id="GO:0003824">
    <property type="term" value="F:catalytic activity"/>
    <property type="evidence" value="ECO:0007669"/>
    <property type="project" value="InterPro"/>
</dbReference>
<dbReference type="SFLD" id="SFLDG01084">
    <property type="entry name" value="Uncharacterised_Radical_SAM_Su"/>
    <property type="match status" value="1"/>
</dbReference>
<proteinExistence type="predicted"/>
<sequence>MKIEEITAKSVLVKSGLPDTDLVVNPYVGCQFSCAYCYASFMGRFVGESIADWGKYVYAKTNAVELFEKELRRVRAKDGRPTIFLSSVTDPYQGVEKKYRLTRGIVELLAREPYPGRVGILTKSPLVLRDIDLLQRLPACEVGVTITTDEDRLGRELEAFAPAASARLETLSALNAANVETYAFIGPLLPYYAESPDKLERLVERIARTGVREAYVEHLNPSRYIAQRIEREMAEQAPTRAASLRRENAVQARAALEARILSLLERHGIRLRLGRAIVHSS</sequence>
<dbReference type="InterPro" id="IPR040086">
    <property type="entry name" value="MJ0683-like"/>
</dbReference>
<name>A0AAW3MJ09_9BURK</name>
<dbReference type="SUPFAM" id="SSF102114">
    <property type="entry name" value="Radical SAM enzymes"/>
    <property type="match status" value="1"/>
</dbReference>
<comment type="caution">
    <text evidence="5">The sequence shown here is derived from an EMBL/GenBank/DDBJ whole genome shotgun (WGS) entry which is preliminary data.</text>
</comment>
<accession>A0AAW3MJ09</accession>
<evidence type="ECO:0000313" key="5">
    <source>
        <dbReference type="EMBL" id="KVP84352.1"/>
    </source>
</evidence>
<organism evidence="5 6">
    <name type="scientific">Burkholderia ubonensis</name>
    <dbReference type="NCBI Taxonomy" id="101571"/>
    <lineage>
        <taxon>Bacteria</taxon>
        <taxon>Pseudomonadati</taxon>
        <taxon>Pseudomonadota</taxon>
        <taxon>Betaproteobacteria</taxon>
        <taxon>Burkholderiales</taxon>
        <taxon>Burkholderiaceae</taxon>
        <taxon>Burkholderia</taxon>
        <taxon>Burkholderia cepacia complex</taxon>
    </lineage>
</organism>
<dbReference type="Gene3D" id="3.80.30.30">
    <property type="match status" value="1"/>
</dbReference>
<evidence type="ECO:0000313" key="6">
    <source>
        <dbReference type="Proteomes" id="UP000056453"/>
    </source>
</evidence>
<keyword evidence="6" id="KW-1185">Reference proteome</keyword>
<gene>
    <name evidence="5" type="ORF">WJ96_25035</name>
</gene>
<dbReference type="PANTHER" id="PTHR43432:SF6">
    <property type="entry name" value="RADICAL SAM CORE DOMAIN-CONTAINING PROTEIN"/>
    <property type="match status" value="1"/>
</dbReference>
<keyword evidence="1" id="KW-0479">Metal-binding</keyword>
<dbReference type="CDD" id="cd01335">
    <property type="entry name" value="Radical_SAM"/>
    <property type="match status" value="1"/>
</dbReference>
<evidence type="ECO:0000256" key="2">
    <source>
        <dbReference type="ARBA" id="ARBA00023004"/>
    </source>
</evidence>
<keyword evidence="2" id="KW-0408">Iron</keyword>
<dbReference type="SFLD" id="SFLDS00029">
    <property type="entry name" value="Radical_SAM"/>
    <property type="match status" value="1"/>
</dbReference>
<dbReference type="Proteomes" id="UP000056453">
    <property type="component" value="Unassembled WGS sequence"/>
</dbReference>
<keyword evidence="3" id="KW-0411">Iron-sulfur</keyword>